<evidence type="ECO:0000256" key="1">
    <source>
        <dbReference type="SAM" id="Phobius"/>
    </source>
</evidence>
<dbReference type="Pfam" id="PF01882">
    <property type="entry name" value="DUF58"/>
    <property type="match status" value="1"/>
</dbReference>
<evidence type="ECO:0000313" key="3">
    <source>
        <dbReference type="EMBL" id="PFK31884.1"/>
    </source>
</evidence>
<protein>
    <submittedName>
        <fullName evidence="3">DUF58 domain-containing protein</fullName>
    </submittedName>
</protein>
<evidence type="ECO:0000313" key="4">
    <source>
        <dbReference type="Proteomes" id="UP000242656"/>
    </source>
</evidence>
<name>A0A2B0LMC2_BACCE</name>
<dbReference type="PANTHER" id="PTHR34351:SF2">
    <property type="entry name" value="DUF58 DOMAIN-CONTAINING PROTEIN"/>
    <property type="match status" value="1"/>
</dbReference>
<accession>A0A2B0LMC2</accession>
<keyword evidence="1" id="KW-0812">Transmembrane</keyword>
<dbReference type="InterPro" id="IPR002881">
    <property type="entry name" value="DUF58"/>
</dbReference>
<sequence length="404" mass="46692">MKQLLRNGCHAGKLSLLALFISLIFVYTMLQGEFVSWFLFYTFIPFGLYSLLLPFYAFWNAEVNRVTNQKEFTAGQQFLCTITIKRKVPFPLLYLIVEEVLPIEFETRKQSQNAKVLLFPGFKRNISYQYVIDAIPRGEHIFSSVRVKTGDVFGIIEKETIFSVPDRFLVYPQYVDITYRQLENDFEHGTLSSNANVARDAIVSSGVRDYRPGDRFSWVDWKASARKNKMMTKEFEQQRSHEAVIFMDRTPSPLFELVVTFTASLVNSILKQDSQASFISAGKEQTILPLHHSETQLQQIFQHLAKVQADNIFPLSQTVEIQLKKIYQPVTFVLVTSNLSPDIQKVAESIALKSSKLMIFIVKEKAHQFSNLELSLLETLRKQKVFVKAVYENHYTNVFFEVNK</sequence>
<gene>
    <name evidence="3" type="ORF">COI93_20295</name>
</gene>
<proteinExistence type="predicted"/>
<organism evidence="3 4">
    <name type="scientific">Bacillus cereus</name>
    <dbReference type="NCBI Taxonomy" id="1396"/>
    <lineage>
        <taxon>Bacteria</taxon>
        <taxon>Bacillati</taxon>
        <taxon>Bacillota</taxon>
        <taxon>Bacilli</taxon>
        <taxon>Bacillales</taxon>
        <taxon>Bacillaceae</taxon>
        <taxon>Bacillus</taxon>
        <taxon>Bacillus cereus group</taxon>
    </lineage>
</organism>
<feature type="domain" description="DUF58" evidence="2">
    <location>
        <begin position="207"/>
        <end position="369"/>
    </location>
</feature>
<dbReference type="PANTHER" id="PTHR34351">
    <property type="entry name" value="SLR1927 PROTEIN-RELATED"/>
    <property type="match status" value="1"/>
</dbReference>
<dbReference type="EMBL" id="NUWN01000091">
    <property type="protein sequence ID" value="PFK31884.1"/>
    <property type="molecule type" value="Genomic_DNA"/>
</dbReference>
<feature type="transmembrane region" description="Helical" evidence="1">
    <location>
        <begin position="12"/>
        <end position="30"/>
    </location>
</feature>
<keyword evidence="1" id="KW-1133">Transmembrane helix</keyword>
<dbReference type="RefSeq" id="WP_098492287.1">
    <property type="nucleotide sequence ID" value="NZ_NUWN01000091.1"/>
</dbReference>
<comment type="caution">
    <text evidence="3">The sequence shown here is derived from an EMBL/GenBank/DDBJ whole genome shotgun (WGS) entry which is preliminary data.</text>
</comment>
<evidence type="ECO:0000259" key="2">
    <source>
        <dbReference type="Pfam" id="PF01882"/>
    </source>
</evidence>
<dbReference type="AlphaFoldDB" id="A0A2B0LMC2"/>
<keyword evidence="1" id="KW-0472">Membrane</keyword>
<reference evidence="3 4" key="1">
    <citation type="submission" date="2017-09" db="EMBL/GenBank/DDBJ databases">
        <title>Large-scale bioinformatics analysis of Bacillus genomes uncovers conserved roles of natural products in bacterial physiology.</title>
        <authorList>
            <consortium name="Agbiome Team Llc"/>
            <person name="Bleich R.M."/>
            <person name="Grubbs K.J."/>
            <person name="Santa Maria K.C."/>
            <person name="Allen S.E."/>
            <person name="Farag S."/>
            <person name="Shank E.A."/>
            <person name="Bowers A."/>
        </authorList>
    </citation>
    <scope>NUCLEOTIDE SEQUENCE [LARGE SCALE GENOMIC DNA]</scope>
    <source>
        <strain evidence="3 4">AFS083043</strain>
    </source>
</reference>
<dbReference type="Proteomes" id="UP000242656">
    <property type="component" value="Unassembled WGS sequence"/>
</dbReference>
<feature type="transmembrane region" description="Helical" evidence="1">
    <location>
        <begin position="36"/>
        <end position="59"/>
    </location>
</feature>